<proteinExistence type="predicted"/>
<comment type="caution">
    <text evidence="2">The sequence shown here is derived from an EMBL/GenBank/DDBJ whole genome shotgun (WGS) entry which is preliminary data.</text>
</comment>
<dbReference type="Gene3D" id="3.30.30.60">
    <property type="entry name" value="D-lysine 5,6-aminomutase beta subunit KamE, N-terminal domain"/>
    <property type="match status" value="1"/>
</dbReference>
<feature type="domain" description="B12-binding" evidence="1">
    <location>
        <begin position="92"/>
        <end position="235"/>
    </location>
</feature>
<dbReference type="PROSITE" id="PS51332">
    <property type="entry name" value="B12_BINDING"/>
    <property type="match status" value="1"/>
</dbReference>
<dbReference type="Pfam" id="PF16554">
    <property type="entry name" value="OAM_dimer"/>
    <property type="match status" value="1"/>
</dbReference>
<dbReference type="Pfam" id="PF02310">
    <property type="entry name" value="B12-binding"/>
    <property type="match status" value="1"/>
</dbReference>
<accession>X1BQ78</accession>
<reference evidence="2" key="1">
    <citation type="journal article" date="2014" name="Front. Microbiol.">
        <title>High frequency of phylogenetically diverse reductive dehalogenase-homologous genes in deep subseafloor sedimentary metagenomes.</title>
        <authorList>
            <person name="Kawai M."/>
            <person name="Futagami T."/>
            <person name="Toyoda A."/>
            <person name="Takaki Y."/>
            <person name="Nishi S."/>
            <person name="Hori S."/>
            <person name="Arai W."/>
            <person name="Tsubouchi T."/>
            <person name="Morono Y."/>
            <person name="Uchiyama I."/>
            <person name="Ito T."/>
            <person name="Fujiyama A."/>
            <person name="Inagaki F."/>
            <person name="Takami H."/>
        </authorList>
    </citation>
    <scope>NUCLEOTIDE SEQUENCE</scope>
    <source>
        <strain evidence="2">Expedition CK06-06</strain>
    </source>
</reference>
<dbReference type="InterPro" id="IPR006158">
    <property type="entry name" value="Cobalamin-bd"/>
</dbReference>
<organism evidence="2">
    <name type="scientific">marine sediment metagenome</name>
    <dbReference type="NCBI Taxonomy" id="412755"/>
    <lineage>
        <taxon>unclassified sequences</taxon>
        <taxon>metagenomes</taxon>
        <taxon>ecological metagenomes</taxon>
    </lineage>
</organism>
<gene>
    <name evidence="2" type="ORF">S01H4_06455</name>
</gene>
<dbReference type="Gene3D" id="3.40.50.280">
    <property type="entry name" value="Cobalamin-binding domain"/>
    <property type="match status" value="1"/>
</dbReference>
<evidence type="ECO:0000259" key="1">
    <source>
        <dbReference type="PROSITE" id="PS51332"/>
    </source>
</evidence>
<dbReference type="AlphaFoldDB" id="X1BQ78"/>
<dbReference type="CDD" id="cd02067">
    <property type="entry name" value="B12-binding"/>
    <property type="match status" value="1"/>
</dbReference>
<evidence type="ECO:0000313" key="2">
    <source>
        <dbReference type="EMBL" id="GAG74316.1"/>
    </source>
</evidence>
<dbReference type="SUPFAM" id="SSF117778">
    <property type="entry name" value="D-lysine 5,6-aminomutase beta subunit KamE, N-terminal domain"/>
    <property type="match status" value="1"/>
</dbReference>
<dbReference type="SUPFAM" id="SSF52242">
    <property type="entry name" value="Cobalamin (vitamin B12)-binding domain"/>
    <property type="match status" value="1"/>
</dbReference>
<dbReference type="GO" id="GO:0046983">
    <property type="term" value="F:protein dimerization activity"/>
    <property type="evidence" value="ECO:0007669"/>
    <property type="project" value="InterPro"/>
</dbReference>
<dbReference type="InterPro" id="IPR036724">
    <property type="entry name" value="Cobalamin-bd_sf"/>
</dbReference>
<dbReference type="EMBL" id="BART01001991">
    <property type="protein sequence ID" value="GAG74316.1"/>
    <property type="molecule type" value="Genomic_DNA"/>
</dbReference>
<dbReference type="InterPro" id="IPR036843">
    <property type="entry name" value="KamE_N_sf"/>
</dbReference>
<sequence length="242" mass="26840">MNDGMVQISFTLPIKNDDRATAIATQYCEKMGIIKPKIVKQESLDPNFTFFVIYGSCKHKIEIDQIKIKAKEYKILSHEEMEKIVKNEIGRKITIVGAAIESDAHTVGLDAILSAKGFAGDHGLESYNFFNAINLGSQVPSEELIKKALSIKADVVGISQIITQKNIHIYNLSKLLELLEGEGIRDRIILICGGPRISNALAKELGYDAGFGPGTTPTRVASYIVNEFLNRKKKKRKFLSDL</sequence>
<dbReference type="GO" id="GO:0046872">
    <property type="term" value="F:metal ion binding"/>
    <property type="evidence" value="ECO:0007669"/>
    <property type="project" value="InterPro"/>
</dbReference>
<dbReference type="GO" id="GO:0031419">
    <property type="term" value="F:cobalamin binding"/>
    <property type="evidence" value="ECO:0007669"/>
    <property type="project" value="InterPro"/>
</dbReference>
<protein>
    <recommendedName>
        <fullName evidence="1">B12-binding domain-containing protein</fullName>
    </recommendedName>
</protein>
<name>X1BQ78_9ZZZZ</name>
<dbReference type="InterPro" id="IPR028991">
    <property type="entry name" value="KamE_N"/>
</dbReference>